<sequence>MSINTQRVLDNPNHNTIFMVWNFHQNRSSEILSVFRKLCALVINLNNSSQTRFPNACASIVLGIGYEAWQALQLPAPLPKEFSPFKPIKGNKYTAVSTRGDLHIHIRSNSQSHCIDIAANISECLYPVADSIEEIHGFRYWDGRSILGFVDGTENPQGEARAEFGLIGDEDPQYKGGSYLFVQKYIHDMRAWRALPIPEQEKVIGRSKADDIEMDEETKPSNAHIALTNIGDDKKVIRDNVPFGSISDNEMGTYFIAYARYFSTLEHMLEHMFIGEPEGNYDRILDFSEAKTGTLFFVPSQDMLESFIDEE</sequence>
<organism evidence="9 10">
    <name type="scientific">Suttonella ornithocola</name>
    <dbReference type="NCBI Taxonomy" id="279832"/>
    <lineage>
        <taxon>Bacteria</taxon>
        <taxon>Pseudomonadati</taxon>
        <taxon>Pseudomonadota</taxon>
        <taxon>Gammaproteobacteria</taxon>
        <taxon>Cardiobacteriales</taxon>
        <taxon>Cardiobacteriaceae</taxon>
        <taxon>Suttonella</taxon>
    </lineage>
</organism>
<dbReference type="EC" id="1.11.1.-" evidence="9"/>
<feature type="domain" description="Dyp-type peroxidase N-terminal" evidence="7">
    <location>
        <begin position="13"/>
        <end position="139"/>
    </location>
</feature>
<evidence type="ECO:0000313" key="10">
    <source>
        <dbReference type="Proteomes" id="UP000254601"/>
    </source>
</evidence>
<protein>
    <submittedName>
        <fullName evidence="9">Probable deferrochelatase/peroxidase YfeX</fullName>
        <ecNumber evidence="9">1.11.1.-</ecNumber>
    </submittedName>
</protein>
<feature type="domain" description="Dyp-type peroxidase C-terminal" evidence="8">
    <location>
        <begin position="143"/>
        <end position="302"/>
    </location>
</feature>
<dbReference type="Pfam" id="PF20628">
    <property type="entry name" value="Dyp_perox_C"/>
    <property type="match status" value="1"/>
</dbReference>
<dbReference type="Proteomes" id="UP000254601">
    <property type="component" value="Unassembled WGS sequence"/>
</dbReference>
<dbReference type="AlphaFoldDB" id="A0A380MX85"/>
<dbReference type="GO" id="GO:0046872">
    <property type="term" value="F:metal ion binding"/>
    <property type="evidence" value="ECO:0007669"/>
    <property type="project" value="UniProtKB-KW"/>
</dbReference>
<dbReference type="PANTHER" id="PTHR30521:SF0">
    <property type="entry name" value="DYP-TYPE PEROXIDASE FAMILY PROTEIN"/>
    <property type="match status" value="1"/>
</dbReference>
<dbReference type="InterPro" id="IPR048328">
    <property type="entry name" value="Dyp_perox_C"/>
</dbReference>
<dbReference type="PANTHER" id="PTHR30521">
    <property type="entry name" value="DEFERROCHELATASE/PEROXIDASE"/>
    <property type="match status" value="1"/>
</dbReference>
<keyword evidence="2 9" id="KW-0575">Peroxidase</keyword>
<evidence type="ECO:0000256" key="6">
    <source>
        <dbReference type="ARBA" id="ARBA00025737"/>
    </source>
</evidence>
<comment type="cofactor">
    <cofactor evidence="1">
        <name>heme b</name>
        <dbReference type="ChEBI" id="CHEBI:60344"/>
    </cofactor>
</comment>
<evidence type="ECO:0000256" key="5">
    <source>
        <dbReference type="ARBA" id="ARBA00023004"/>
    </source>
</evidence>
<accession>A0A380MX85</accession>
<evidence type="ECO:0000259" key="7">
    <source>
        <dbReference type="Pfam" id="PF04261"/>
    </source>
</evidence>
<evidence type="ECO:0000256" key="2">
    <source>
        <dbReference type="ARBA" id="ARBA00022559"/>
    </source>
</evidence>
<evidence type="ECO:0000256" key="4">
    <source>
        <dbReference type="ARBA" id="ARBA00023002"/>
    </source>
</evidence>
<evidence type="ECO:0000256" key="1">
    <source>
        <dbReference type="ARBA" id="ARBA00001970"/>
    </source>
</evidence>
<comment type="similarity">
    <text evidence="6">Belongs to the DyP-type peroxidase family.</text>
</comment>
<gene>
    <name evidence="9" type="primary">yfeX</name>
    <name evidence="9" type="ORF">NCTC13337_02265</name>
</gene>
<keyword evidence="10" id="KW-1185">Reference proteome</keyword>
<dbReference type="RefSeq" id="WP_072576001.1">
    <property type="nucleotide sequence ID" value="NZ_LWHB01000041.1"/>
</dbReference>
<dbReference type="OrthoDB" id="3251355at2"/>
<dbReference type="GO" id="GO:0020037">
    <property type="term" value="F:heme binding"/>
    <property type="evidence" value="ECO:0007669"/>
    <property type="project" value="InterPro"/>
</dbReference>
<dbReference type="NCBIfam" id="TIGR01413">
    <property type="entry name" value="Dyp_perox_fam"/>
    <property type="match status" value="1"/>
</dbReference>
<reference evidence="9 10" key="1">
    <citation type="submission" date="2018-06" db="EMBL/GenBank/DDBJ databases">
        <authorList>
            <consortium name="Pathogen Informatics"/>
            <person name="Doyle S."/>
        </authorList>
    </citation>
    <scope>NUCLEOTIDE SEQUENCE [LARGE SCALE GENOMIC DNA]</scope>
    <source>
        <strain evidence="9 10">NCTC13337</strain>
    </source>
</reference>
<dbReference type="InterPro" id="IPR006314">
    <property type="entry name" value="Dyp_peroxidase"/>
</dbReference>
<proteinExistence type="inferred from homology"/>
<evidence type="ECO:0000313" key="9">
    <source>
        <dbReference type="EMBL" id="SUO97210.1"/>
    </source>
</evidence>
<dbReference type="EMBL" id="UHIC01000001">
    <property type="protein sequence ID" value="SUO97210.1"/>
    <property type="molecule type" value="Genomic_DNA"/>
</dbReference>
<dbReference type="InterPro" id="IPR048327">
    <property type="entry name" value="Dyp_perox_N"/>
</dbReference>
<keyword evidence="5" id="KW-0408">Iron</keyword>
<dbReference type="InterPro" id="IPR011008">
    <property type="entry name" value="Dimeric_a/b-barrel"/>
</dbReference>
<evidence type="ECO:0000256" key="3">
    <source>
        <dbReference type="ARBA" id="ARBA00022723"/>
    </source>
</evidence>
<dbReference type="SUPFAM" id="SSF54909">
    <property type="entry name" value="Dimeric alpha+beta barrel"/>
    <property type="match status" value="1"/>
</dbReference>
<keyword evidence="3" id="KW-0479">Metal-binding</keyword>
<dbReference type="GO" id="GO:0005829">
    <property type="term" value="C:cytosol"/>
    <property type="evidence" value="ECO:0007669"/>
    <property type="project" value="TreeGrafter"/>
</dbReference>
<evidence type="ECO:0000259" key="8">
    <source>
        <dbReference type="Pfam" id="PF20628"/>
    </source>
</evidence>
<keyword evidence="4 9" id="KW-0560">Oxidoreductase</keyword>
<dbReference type="Pfam" id="PF04261">
    <property type="entry name" value="Dyp_perox_N"/>
    <property type="match status" value="1"/>
</dbReference>
<dbReference type="PROSITE" id="PS51404">
    <property type="entry name" value="DYP_PEROXIDASE"/>
    <property type="match status" value="1"/>
</dbReference>
<name>A0A380MX85_9GAMM</name>
<dbReference type="GO" id="GO:0004601">
    <property type="term" value="F:peroxidase activity"/>
    <property type="evidence" value="ECO:0007669"/>
    <property type="project" value="UniProtKB-KW"/>
</dbReference>